<gene>
    <name evidence="2" type="ORF">PIIN_09319</name>
</gene>
<keyword evidence="3" id="KW-1185">Reference proteome</keyword>
<dbReference type="Proteomes" id="UP000007148">
    <property type="component" value="Unassembled WGS sequence"/>
</dbReference>
<organism evidence="2 3">
    <name type="scientific">Serendipita indica (strain DSM 11827)</name>
    <name type="common">Root endophyte fungus</name>
    <name type="synonym">Piriformospora indica</name>
    <dbReference type="NCBI Taxonomy" id="1109443"/>
    <lineage>
        <taxon>Eukaryota</taxon>
        <taxon>Fungi</taxon>
        <taxon>Dikarya</taxon>
        <taxon>Basidiomycota</taxon>
        <taxon>Agaricomycotina</taxon>
        <taxon>Agaricomycetes</taxon>
        <taxon>Sebacinales</taxon>
        <taxon>Serendipitaceae</taxon>
        <taxon>Serendipita</taxon>
    </lineage>
</organism>
<evidence type="ECO:0000313" key="3">
    <source>
        <dbReference type="Proteomes" id="UP000007148"/>
    </source>
</evidence>
<dbReference type="InParanoid" id="G4TVJ1"/>
<dbReference type="EMBL" id="CAFZ01000432">
    <property type="protein sequence ID" value="CCA75334.1"/>
    <property type="molecule type" value="Genomic_DNA"/>
</dbReference>
<dbReference type="HOGENOM" id="CLU_035261_0_0_1"/>
<reference evidence="2 3" key="1">
    <citation type="journal article" date="2011" name="PLoS Pathog.">
        <title>Endophytic Life Strategies Decoded by Genome and Transcriptome Analyses of the Mutualistic Root Symbiont Piriformospora indica.</title>
        <authorList>
            <person name="Zuccaro A."/>
            <person name="Lahrmann U."/>
            <person name="Guldener U."/>
            <person name="Langen G."/>
            <person name="Pfiffi S."/>
            <person name="Biedenkopf D."/>
            <person name="Wong P."/>
            <person name="Samans B."/>
            <person name="Grimm C."/>
            <person name="Basiewicz M."/>
            <person name="Murat C."/>
            <person name="Martin F."/>
            <person name="Kogel K.H."/>
        </authorList>
    </citation>
    <scope>NUCLEOTIDE SEQUENCE [LARGE SCALE GENOMIC DNA]</scope>
    <source>
        <strain evidence="2 3">DSM 11827</strain>
    </source>
</reference>
<sequence>MTSLSIVGKEIYSGHAPILQDIASSEPLPDPEDIPTRRPRCKNGVFDPQVLSYDLEQESRQDAPILGGCFASDRDITPEEWSTLRAHVLALWAGKGSLTRAGNAEMEMQTRVDEWNTRFFSSRGMLLVLFAGNIAKGGSLSGFKETRIAFKTICDQEPFSEEENVVIIDSADRSEASVKPSWIRNRSRIPYALVMYDLHHTHLPLAIQDARVSQAPGCSLPCMVSKSAPTPLPNASNNVPNNAPTESYRETNVTTKHTGEMAAPISSTVPLTARANAEHIFYSLLTDRTRLCWEVDVNLALPDSGIALVDHALQPFLESIFWTMFYQENHLEPRLGSQTGRRLVKPTLSLSSALSRNVAAMLRLVDDPSSDRSNPSIYSVLYRLESENISEPCYYCYICMLQFPRSSMDDMLGHIREHLGHRPYVCNCRRCTSKTRASHFHSEKALIRHQEETRRIAVGRQDFQSGPNAYSMRKFEEVLE</sequence>
<comment type="caution">
    <text evidence="2">The sequence shown here is derived from an EMBL/GenBank/DDBJ whole genome shotgun (WGS) entry which is preliminary data.</text>
</comment>
<dbReference type="OrthoDB" id="3248421at2759"/>
<dbReference type="AlphaFoldDB" id="G4TVJ1"/>
<accession>G4TVJ1</accession>
<name>G4TVJ1_SERID</name>
<proteinExistence type="predicted"/>
<feature type="region of interest" description="Disordered" evidence="1">
    <location>
        <begin position="22"/>
        <end position="41"/>
    </location>
</feature>
<evidence type="ECO:0000313" key="2">
    <source>
        <dbReference type="EMBL" id="CCA75334.1"/>
    </source>
</evidence>
<evidence type="ECO:0008006" key="4">
    <source>
        <dbReference type="Google" id="ProtNLM"/>
    </source>
</evidence>
<evidence type="ECO:0000256" key="1">
    <source>
        <dbReference type="SAM" id="MobiDB-lite"/>
    </source>
</evidence>
<protein>
    <recommendedName>
        <fullName evidence="4">C2H2-type domain-containing protein</fullName>
    </recommendedName>
</protein>